<evidence type="ECO:0000313" key="3">
    <source>
        <dbReference type="Proteomes" id="UP001515480"/>
    </source>
</evidence>
<dbReference type="PANTHER" id="PTHR43317">
    <property type="entry name" value="THERMOSPERMINE SYNTHASE ACAULIS5"/>
    <property type="match status" value="1"/>
</dbReference>
<name>A0AB34JBX1_PRYPA</name>
<accession>A0AB34JBX1</accession>
<sequence length="355" mass="39349">MSAAQHSRWVVPMLAAALVYLGWRARRRPSRQNSLADAEASLLAGRCSPRLVAALPSEVRGRRWYPQVLVSDLSSSFTLPEGSRLLGLHLGCMDHPPESLVMLRSLADGWEVDARILLKRYARYSLLAFGWLPAFEAGSRALLIGLGAGSLAHYWLSCAPGGAELRVDAVELDGAVVRAAREHMGLRSVEADGHVRVHVADAQDFLREVEEEAYDLVFCDLDIGVLLPHDAEAGASKKTVQEIKCAKRANADDPPRSMYRSLTMRGVLVLNEYSEESPSVRLQQLVSCVRSLRRFFPEVHVLRPTDQNTLYFAPVARSSSPDTFLRDIAQRLQLPGVDFQSLLADLPPHRCQVYS</sequence>
<dbReference type="AlphaFoldDB" id="A0AB34JBX1"/>
<dbReference type="Proteomes" id="UP001515480">
    <property type="component" value="Unassembled WGS sequence"/>
</dbReference>
<keyword evidence="3" id="KW-1185">Reference proteome</keyword>
<dbReference type="PANTHER" id="PTHR43317:SF1">
    <property type="entry name" value="THERMOSPERMINE SYNTHASE ACAULIS5"/>
    <property type="match status" value="1"/>
</dbReference>
<evidence type="ECO:0000313" key="2">
    <source>
        <dbReference type="EMBL" id="KAL1519071.1"/>
    </source>
</evidence>
<dbReference type="Gene3D" id="3.40.50.150">
    <property type="entry name" value="Vaccinia Virus protein VP39"/>
    <property type="match status" value="1"/>
</dbReference>
<reference evidence="2 3" key="1">
    <citation type="journal article" date="2024" name="Science">
        <title>Giant polyketide synthase enzymes in the biosynthesis of giant marine polyether toxins.</title>
        <authorList>
            <person name="Fallon T.R."/>
            <person name="Shende V.V."/>
            <person name="Wierzbicki I.H."/>
            <person name="Pendleton A.L."/>
            <person name="Watervoot N.F."/>
            <person name="Auber R.P."/>
            <person name="Gonzalez D.J."/>
            <person name="Wisecaver J.H."/>
            <person name="Moore B.S."/>
        </authorList>
    </citation>
    <scope>NUCLEOTIDE SEQUENCE [LARGE SCALE GENOMIC DNA]</scope>
    <source>
        <strain evidence="2 3">12B1</strain>
    </source>
</reference>
<evidence type="ECO:0008006" key="4">
    <source>
        <dbReference type="Google" id="ProtNLM"/>
    </source>
</evidence>
<organism evidence="2 3">
    <name type="scientific">Prymnesium parvum</name>
    <name type="common">Toxic golden alga</name>
    <dbReference type="NCBI Taxonomy" id="97485"/>
    <lineage>
        <taxon>Eukaryota</taxon>
        <taxon>Haptista</taxon>
        <taxon>Haptophyta</taxon>
        <taxon>Prymnesiophyceae</taxon>
        <taxon>Prymnesiales</taxon>
        <taxon>Prymnesiaceae</taxon>
        <taxon>Prymnesium</taxon>
    </lineage>
</organism>
<dbReference type="GO" id="GO:0006596">
    <property type="term" value="P:polyamine biosynthetic process"/>
    <property type="evidence" value="ECO:0007669"/>
    <property type="project" value="UniProtKB-KW"/>
</dbReference>
<dbReference type="EMBL" id="JBGBPQ010000010">
    <property type="protein sequence ID" value="KAL1519071.1"/>
    <property type="molecule type" value="Genomic_DNA"/>
</dbReference>
<dbReference type="SUPFAM" id="SSF53335">
    <property type="entry name" value="S-adenosyl-L-methionine-dependent methyltransferases"/>
    <property type="match status" value="1"/>
</dbReference>
<proteinExistence type="predicted"/>
<protein>
    <recommendedName>
        <fullName evidence="4">Calmodulin-lysine N-methyltransferase</fullName>
    </recommendedName>
</protein>
<dbReference type="InterPro" id="IPR029063">
    <property type="entry name" value="SAM-dependent_MTases_sf"/>
</dbReference>
<keyword evidence="1" id="KW-0620">Polyamine biosynthesis</keyword>
<gene>
    <name evidence="2" type="ORF">AB1Y20_003338</name>
</gene>
<evidence type="ECO:0000256" key="1">
    <source>
        <dbReference type="ARBA" id="ARBA00023115"/>
    </source>
</evidence>
<comment type="caution">
    <text evidence="2">The sequence shown here is derived from an EMBL/GenBank/DDBJ whole genome shotgun (WGS) entry which is preliminary data.</text>
</comment>